<dbReference type="GO" id="GO:0000977">
    <property type="term" value="F:RNA polymerase II transcription regulatory region sequence-specific DNA binding"/>
    <property type="evidence" value="ECO:0007669"/>
    <property type="project" value="TreeGrafter"/>
</dbReference>
<dbReference type="InterPro" id="IPR036638">
    <property type="entry name" value="HLH_DNA-bd_sf"/>
</dbReference>
<evidence type="ECO:0000256" key="4">
    <source>
        <dbReference type="ARBA" id="ARBA00023163"/>
    </source>
</evidence>
<evidence type="ECO:0000256" key="3">
    <source>
        <dbReference type="ARBA" id="ARBA00023125"/>
    </source>
</evidence>
<keyword evidence="3" id="KW-0238">DNA-binding</keyword>
<keyword evidence="5" id="KW-0539">Nucleus</keyword>
<dbReference type="SUPFAM" id="SSF47459">
    <property type="entry name" value="HLH, helix-loop-helix DNA-binding domain"/>
    <property type="match status" value="1"/>
</dbReference>
<evidence type="ECO:0000259" key="7">
    <source>
        <dbReference type="PROSITE" id="PS50888"/>
    </source>
</evidence>
<dbReference type="PROSITE" id="PS50888">
    <property type="entry name" value="BHLH"/>
    <property type="match status" value="1"/>
</dbReference>
<dbReference type="InterPro" id="IPR015660">
    <property type="entry name" value="MASH1/Ascl1a-like"/>
</dbReference>
<evidence type="ECO:0000256" key="2">
    <source>
        <dbReference type="ARBA" id="ARBA00023015"/>
    </source>
</evidence>
<dbReference type="Proteomes" id="UP001153076">
    <property type="component" value="Unassembled WGS sequence"/>
</dbReference>
<comment type="subcellular location">
    <subcellularLocation>
        <location evidence="1">Nucleus</location>
    </subcellularLocation>
</comment>
<gene>
    <name evidence="8" type="ORF">Cgig2_002467</name>
</gene>
<keyword evidence="2" id="KW-0805">Transcription regulation</keyword>
<organism evidence="8 9">
    <name type="scientific">Carnegiea gigantea</name>
    <dbReference type="NCBI Taxonomy" id="171969"/>
    <lineage>
        <taxon>Eukaryota</taxon>
        <taxon>Viridiplantae</taxon>
        <taxon>Streptophyta</taxon>
        <taxon>Embryophyta</taxon>
        <taxon>Tracheophyta</taxon>
        <taxon>Spermatophyta</taxon>
        <taxon>Magnoliopsida</taxon>
        <taxon>eudicotyledons</taxon>
        <taxon>Gunneridae</taxon>
        <taxon>Pentapetalae</taxon>
        <taxon>Caryophyllales</taxon>
        <taxon>Cactineae</taxon>
        <taxon>Cactaceae</taxon>
        <taxon>Cactoideae</taxon>
        <taxon>Echinocereeae</taxon>
        <taxon>Carnegiea</taxon>
    </lineage>
</organism>
<feature type="region of interest" description="Disordered" evidence="6">
    <location>
        <begin position="77"/>
        <end position="123"/>
    </location>
</feature>
<protein>
    <recommendedName>
        <fullName evidence="7">BHLH domain-containing protein</fullName>
    </recommendedName>
</protein>
<dbReference type="PANTHER" id="PTHR13935">
    <property type="entry name" value="ACHAETE-SCUTE TRANSCRIPTION FACTOR-RELATED"/>
    <property type="match status" value="1"/>
</dbReference>
<dbReference type="OrthoDB" id="1935281at2759"/>
<dbReference type="GO" id="GO:0000981">
    <property type="term" value="F:DNA-binding transcription factor activity, RNA polymerase II-specific"/>
    <property type="evidence" value="ECO:0007669"/>
    <property type="project" value="TreeGrafter"/>
</dbReference>
<accession>A0A9Q1KUI9</accession>
<sequence>MEYLSSSSSFDPSCLLNDIEILQPPSPCALPTQLVLEPQSDQIIQPSQPDDDDELLDHLLAQTPCFLEQDDLQLLHHHQQQQQEEDDDAINRGQRRKSPPLELNDGNAPLDQSKEKKKQRIVHREVERQRRFEMSSLHASLRSLLPLDYVKGKRSMSDHIDMASKYIQHLQEKIKVLSDQRDALKSERCNSKACDYQVSVNPWNNGGVEVIVCTTTSCGGCYDQGLPLSRVLQFLIKQGLDVVSCTSNKGNNKLVHSIQAQVLHHICA</sequence>
<evidence type="ECO:0000256" key="6">
    <source>
        <dbReference type="SAM" id="MobiDB-lite"/>
    </source>
</evidence>
<dbReference type="InterPro" id="IPR011598">
    <property type="entry name" value="bHLH_dom"/>
</dbReference>
<evidence type="ECO:0000256" key="1">
    <source>
        <dbReference type="ARBA" id="ARBA00004123"/>
    </source>
</evidence>
<dbReference type="EMBL" id="JAKOGI010000022">
    <property type="protein sequence ID" value="KAJ8449335.1"/>
    <property type="molecule type" value="Genomic_DNA"/>
</dbReference>
<dbReference type="GO" id="GO:0090575">
    <property type="term" value="C:RNA polymerase II transcription regulator complex"/>
    <property type="evidence" value="ECO:0007669"/>
    <property type="project" value="TreeGrafter"/>
</dbReference>
<dbReference type="Pfam" id="PF00010">
    <property type="entry name" value="HLH"/>
    <property type="match status" value="1"/>
</dbReference>
<dbReference type="Gene3D" id="4.10.280.10">
    <property type="entry name" value="Helix-loop-helix DNA-binding domain"/>
    <property type="match status" value="1"/>
</dbReference>
<dbReference type="GO" id="GO:0046983">
    <property type="term" value="F:protein dimerization activity"/>
    <property type="evidence" value="ECO:0007669"/>
    <property type="project" value="InterPro"/>
</dbReference>
<feature type="domain" description="BHLH" evidence="7">
    <location>
        <begin position="118"/>
        <end position="170"/>
    </location>
</feature>
<evidence type="ECO:0000256" key="5">
    <source>
        <dbReference type="ARBA" id="ARBA00023242"/>
    </source>
</evidence>
<keyword evidence="9" id="KW-1185">Reference proteome</keyword>
<dbReference type="PANTHER" id="PTHR13935:SF106">
    <property type="entry name" value="ACHAETE-SCUTE COMPLEX PROTEIN T5-RELATED"/>
    <property type="match status" value="1"/>
</dbReference>
<evidence type="ECO:0000313" key="9">
    <source>
        <dbReference type="Proteomes" id="UP001153076"/>
    </source>
</evidence>
<dbReference type="AlphaFoldDB" id="A0A9Q1KUI9"/>
<reference evidence="8" key="1">
    <citation type="submission" date="2022-04" db="EMBL/GenBank/DDBJ databases">
        <title>Carnegiea gigantea Genome sequencing and assembly v2.</title>
        <authorList>
            <person name="Copetti D."/>
            <person name="Sanderson M.J."/>
            <person name="Burquez A."/>
            <person name="Wojciechowski M.F."/>
        </authorList>
    </citation>
    <scope>NUCLEOTIDE SEQUENCE</scope>
    <source>
        <strain evidence="8">SGP5-SGP5p</strain>
        <tissue evidence="8">Aerial part</tissue>
    </source>
</reference>
<proteinExistence type="predicted"/>
<name>A0A9Q1KUI9_9CARY</name>
<evidence type="ECO:0000313" key="8">
    <source>
        <dbReference type="EMBL" id="KAJ8449335.1"/>
    </source>
</evidence>
<comment type="caution">
    <text evidence="8">The sequence shown here is derived from an EMBL/GenBank/DDBJ whole genome shotgun (WGS) entry which is preliminary data.</text>
</comment>
<dbReference type="CDD" id="cd18914">
    <property type="entry name" value="bHLH_AtORG2_like"/>
    <property type="match status" value="1"/>
</dbReference>
<keyword evidence="4" id="KW-0804">Transcription</keyword>